<sequence length="305" mass="34037">MKEKQQRLINVRLVGLFMLYWPMPEAVQTVAHEVSLRQEGEVDVIGKMYYDRLLRSFKADRGSIPCPSVLVSSPSFDTKANLMKEVLVAASQDYHNAQRRALVRDGFRCVVTGRYDTSLGEKTKELHNEIMASGKGTGTIQCAHILPEITNALVAAPDTEHGKGYVGSVWAMDAPHGVDIHHLENVVTMCYDVRQKFAKLNLWFIETDISNKYELHASHDYFISGYPQTVTFKNHSDHNFPLPSPTYLKVHAACARIARLSGATAQINEILMDMEDIQVLAEDGTSADLLGHAITALDPRLPFPS</sequence>
<organism evidence="1 2">
    <name type="scientific">Pluteus cervinus</name>
    <dbReference type="NCBI Taxonomy" id="181527"/>
    <lineage>
        <taxon>Eukaryota</taxon>
        <taxon>Fungi</taxon>
        <taxon>Dikarya</taxon>
        <taxon>Basidiomycota</taxon>
        <taxon>Agaricomycotina</taxon>
        <taxon>Agaricomycetes</taxon>
        <taxon>Agaricomycetidae</taxon>
        <taxon>Agaricales</taxon>
        <taxon>Pluteineae</taxon>
        <taxon>Pluteaceae</taxon>
        <taxon>Pluteus</taxon>
    </lineage>
</organism>
<dbReference type="Proteomes" id="UP000308600">
    <property type="component" value="Unassembled WGS sequence"/>
</dbReference>
<accession>A0ACD3B9V8</accession>
<reference evidence="1 2" key="1">
    <citation type="journal article" date="2019" name="Nat. Ecol. Evol.">
        <title>Megaphylogeny resolves global patterns of mushroom evolution.</title>
        <authorList>
            <person name="Varga T."/>
            <person name="Krizsan K."/>
            <person name="Foldi C."/>
            <person name="Dima B."/>
            <person name="Sanchez-Garcia M."/>
            <person name="Sanchez-Ramirez S."/>
            <person name="Szollosi G.J."/>
            <person name="Szarkandi J.G."/>
            <person name="Papp V."/>
            <person name="Albert L."/>
            <person name="Andreopoulos W."/>
            <person name="Angelini C."/>
            <person name="Antonin V."/>
            <person name="Barry K.W."/>
            <person name="Bougher N.L."/>
            <person name="Buchanan P."/>
            <person name="Buyck B."/>
            <person name="Bense V."/>
            <person name="Catcheside P."/>
            <person name="Chovatia M."/>
            <person name="Cooper J."/>
            <person name="Damon W."/>
            <person name="Desjardin D."/>
            <person name="Finy P."/>
            <person name="Geml J."/>
            <person name="Haridas S."/>
            <person name="Hughes K."/>
            <person name="Justo A."/>
            <person name="Karasinski D."/>
            <person name="Kautmanova I."/>
            <person name="Kiss B."/>
            <person name="Kocsube S."/>
            <person name="Kotiranta H."/>
            <person name="LaButti K.M."/>
            <person name="Lechner B.E."/>
            <person name="Liimatainen K."/>
            <person name="Lipzen A."/>
            <person name="Lukacs Z."/>
            <person name="Mihaltcheva S."/>
            <person name="Morgado L.N."/>
            <person name="Niskanen T."/>
            <person name="Noordeloos M.E."/>
            <person name="Ohm R.A."/>
            <person name="Ortiz-Santana B."/>
            <person name="Ovrebo C."/>
            <person name="Racz N."/>
            <person name="Riley R."/>
            <person name="Savchenko A."/>
            <person name="Shiryaev A."/>
            <person name="Soop K."/>
            <person name="Spirin V."/>
            <person name="Szebenyi C."/>
            <person name="Tomsovsky M."/>
            <person name="Tulloss R.E."/>
            <person name="Uehling J."/>
            <person name="Grigoriev I.V."/>
            <person name="Vagvolgyi C."/>
            <person name="Papp T."/>
            <person name="Martin F.M."/>
            <person name="Miettinen O."/>
            <person name="Hibbett D.S."/>
            <person name="Nagy L.G."/>
        </authorList>
    </citation>
    <scope>NUCLEOTIDE SEQUENCE [LARGE SCALE GENOMIC DNA]</scope>
    <source>
        <strain evidence="1 2">NL-1719</strain>
    </source>
</reference>
<dbReference type="EMBL" id="ML208267">
    <property type="protein sequence ID" value="TFK74625.1"/>
    <property type="molecule type" value="Genomic_DNA"/>
</dbReference>
<keyword evidence="2" id="KW-1185">Reference proteome</keyword>
<proteinExistence type="predicted"/>
<protein>
    <submittedName>
        <fullName evidence="1">Uncharacterized protein</fullName>
    </submittedName>
</protein>
<evidence type="ECO:0000313" key="1">
    <source>
        <dbReference type="EMBL" id="TFK74625.1"/>
    </source>
</evidence>
<name>A0ACD3B9V8_9AGAR</name>
<gene>
    <name evidence="1" type="ORF">BDN72DRAFT_892975</name>
</gene>
<evidence type="ECO:0000313" key="2">
    <source>
        <dbReference type="Proteomes" id="UP000308600"/>
    </source>
</evidence>